<dbReference type="AlphaFoldDB" id="A0A644ZWL2"/>
<proteinExistence type="predicted"/>
<sequence>MGEQDRLASFTFLERVLHLLAFGDVLHETDMVVIMSVCKVERGNNHINPDIGAIGLEVPFLHGIAGYLSFLQLREELHILDKIVRMRDARPTQLLQLFLAAAGNFFELGVDVEQFAYLPCCRALPMRDGDSHGGLPEDGIEERSLFFQSLFKRMLIRLAEESLKPVHELTRLQGSCQLTGKRKLFRPVYPKGKLCCDLFTQQGCKEVL</sequence>
<protein>
    <submittedName>
        <fullName evidence="1">Uncharacterized protein</fullName>
    </submittedName>
</protein>
<gene>
    <name evidence="1" type="ORF">SDC9_92046</name>
</gene>
<name>A0A644ZWL2_9ZZZZ</name>
<evidence type="ECO:0000313" key="1">
    <source>
        <dbReference type="EMBL" id="MPM45359.1"/>
    </source>
</evidence>
<accession>A0A644ZWL2</accession>
<organism evidence="1">
    <name type="scientific">bioreactor metagenome</name>
    <dbReference type="NCBI Taxonomy" id="1076179"/>
    <lineage>
        <taxon>unclassified sequences</taxon>
        <taxon>metagenomes</taxon>
        <taxon>ecological metagenomes</taxon>
    </lineage>
</organism>
<reference evidence="1" key="1">
    <citation type="submission" date="2019-08" db="EMBL/GenBank/DDBJ databases">
        <authorList>
            <person name="Kucharzyk K."/>
            <person name="Murdoch R.W."/>
            <person name="Higgins S."/>
            <person name="Loffler F."/>
        </authorList>
    </citation>
    <scope>NUCLEOTIDE SEQUENCE</scope>
</reference>
<dbReference type="EMBL" id="VSSQ01010845">
    <property type="protein sequence ID" value="MPM45359.1"/>
    <property type="molecule type" value="Genomic_DNA"/>
</dbReference>
<comment type="caution">
    <text evidence="1">The sequence shown here is derived from an EMBL/GenBank/DDBJ whole genome shotgun (WGS) entry which is preliminary data.</text>
</comment>